<dbReference type="RefSeq" id="WP_116415763.1">
    <property type="nucleotide sequence ID" value="NZ_NBWZ01000001.1"/>
</dbReference>
<accession>A0A3E0VL72</accession>
<comment type="caution">
    <text evidence="3">The sequence shown here is derived from an EMBL/GenBank/DDBJ whole genome shotgun (WGS) entry which is preliminary data.</text>
</comment>
<organism evidence="3 4">
    <name type="scientific">Subtercola boreus</name>
    <dbReference type="NCBI Taxonomy" id="120213"/>
    <lineage>
        <taxon>Bacteria</taxon>
        <taxon>Bacillati</taxon>
        <taxon>Actinomycetota</taxon>
        <taxon>Actinomycetes</taxon>
        <taxon>Micrococcales</taxon>
        <taxon>Microbacteriaceae</taxon>
        <taxon>Subtercola</taxon>
    </lineage>
</organism>
<dbReference type="EMBL" id="NBWZ01000001">
    <property type="protein sequence ID" value="RFA10385.1"/>
    <property type="molecule type" value="Genomic_DNA"/>
</dbReference>
<proteinExistence type="predicted"/>
<gene>
    <name evidence="3" type="ORF">B7R54_15110</name>
</gene>
<reference evidence="3 4" key="1">
    <citation type="submission" date="2017-04" db="EMBL/GenBank/DDBJ databases">
        <title>Comparative genome analysis of Subtercola boreus.</title>
        <authorList>
            <person name="Cho Y.-J."/>
            <person name="Cho A."/>
            <person name="Kim O.-S."/>
            <person name="Lee J.-I."/>
        </authorList>
    </citation>
    <scope>NUCLEOTIDE SEQUENCE [LARGE SCALE GENOMIC DNA]</scope>
    <source>
        <strain evidence="3 4">K300</strain>
    </source>
</reference>
<keyword evidence="2" id="KW-1133">Transmembrane helix</keyword>
<evidence type="ECO:0000256" key="1">
    <source>
        <dbReference type="SAM" id="MobiDB-lite"/>
    </source>
</evidence>
<keyword evidence="2" id="KW-0472">Membrane</keyword>
<feature type="transmembrane region" description="Helical" evidence="2">
    <location>
        <begin position="12"/>
        <end position="34"/>
    </location>
</feature>
<sequence>MYLNAAEWTDSLSSVPGAFIGAIVGGSIGALVAWRSFAAQRRAFASDRAQELAERAEEKSKQDYNTLSKTNNDRQAARRDVRWGVMERLHERIDAMVLAVIDGDESAMDSARLRFNIDGRRWALSWTGEDSDIAQNFVRQEVAEFWRQTRVYARLPEGRRRAEARTQLLLQMQALDERLWVWHASDGVRTGILMMNWEDYAANHLEERPYVVDDPDSEPKWGNDYQPPTRSRQPRNGT</sequence>
<keyword evidence="4" id="KW-1185">Reference proteome</keyword>
<feature type="compositionally biased region" description="Basic and acidic residues" evidence="1">
    <location>
        <begin position="211"/>
        <end position="221"/>
    </location>
</feature>
<name>A0A3E0VL72_9MICO</name>
<dbReference type="Proteomes" id="UP000256486">
    <property type="component" value="Unassembled WGS sequence"/>
</dbReference>
<evidence type="ECO:0000256" key="2">
    <source>
        <dbReference type="SAM" id="Phobius"/>
    </source>
</evidence>
<feature type="compositionally biased region" description="Polar residues" evidence="1">
    <location>
        <begin position="226"/>
        <end position="238"/>
    </location>
</feature>
<evidence type="ECO:0000313" key="3">
    <source>
        <dbReference type="EMBL" id="RFA10385.1"/>
    </source>
</evidence>
<protein>
    <submittedName>
        <fullName evidence="3">Uncharacterized protein</fullName>
    </submittedName>
</protein>
<dbReference type="AlphaFoldDB" id="A0A3E0VL72"/>
<keyword evidence="2" id="KW-0812">Transmembrane</keyword>
<evidence type="ECO:0000313" key="4">
    <source>
        <dbReference type="Proteomes" id="UP000256486"/>
    </source>
</evidence>
<feature type="region of interest" description="Disordered" evidence="1">
    <location>
        <begin position="211"/>
        <end position="238"/>
    </location>
</feature>